<reference evidence="2" key="1">
    <citation type="submission" date="2021-01" db="EMBL/GenBank/DDBJ databases">
        <authorList>
            <person name="Corre E."/>
            <person name="Pelletier E."/>
            <person name="Niang G."/>
            <person name="Scheremetjew M."/>
            <person name="Finn R."/>
            <person name="Kale V."/>
            <person name="Holt S."/>
            <person name="Cochrane G."/>
            <person name="Meng A."/>
            <person name="Brown T."/>
            <person name="Cohen L."/>
        </authorList>
    </citation>
    <scope>NUCLEOTIDE SEQUENCE</scope>
    <source>
        <strain evidence="2">CCMP127</strain>
    </source>
</reference>
<accession>A0A7S3P6I6</accession>
<gene>
    <name evidence="2" type="ORF">ACOF00016_LOCUS8255</name>
</gene>
<dbReference type="AlphaFoldDB" id="A0A7S3P6I6"/>
<sequence length="195" mass="22468">MDSPHQCNSFGKRPRTDLNVRNYTYTSDTKGHNGENEPSFTKLQVPVPLRARSFEHNVDRADAQPYRRASIPSHSIFLPLRSPQENSDETEHRKQQRSIFPMYRQPGQWSLQMRARRITYPTTREYVRKASIPSPPNESDFERCLEECESTSFATPKQLATLDSICSQPDLPITFESDDVTLDEIPPSILLPMLD</sequence>
<evidence type="ECO:0000313" key="2">
    <source>
        <dbReference type="EMBL" id="CAE0410822.1"/>
    </source>
</evidence>
<name>A0A7S3P6I6_9STRA</name>
<feature type="region of interest" description="Disordered" evidence="1">
    <location>
        <begin position="1"/>
        <end position="42"/>
    </location>
</feature>
<dbReference type="EMBL" id="HBIM01009789">
    <property type="protein sequence ID" value="CAE0410822.1"/>
    <property type="molecule type" value="Transcribed_RNA"/>
</dbReference>
<proteinExistence type="predicted"/>
<organism evidence="2">
    <name type="scientific">Amphora coffeiformis</name>
    <dbReference type="NCBI Taxonomy" id="265554"/>
    <lineage>
        <taxon>Eukaryota</taxon>
        <taxon>Sar</taxon>
        <taxon>Stramenopiles</taxon>
        <taxon>Ochrophyta</taxon>
        <taxon>Bacillariophyta</taxon>
        <taxon>Bacillariophyceae</taxon>
        <taxon>Bacillariophycidae</taxon>
        <taxon>Thalassiophysales</taxon>
        <taxon>Catenulaceae</taxon>
        <taxon>Amphora</taxon>
    </lineage>
</organism>
<feature type="region of interest" description="Disordered" evidence="1">
    <location>
        <begin position="74"/>
        <end position="97"/>
    </location>
</feature>
<evidence type="ECO:0000256" key="1">
    <source>
        <dbReference type="SAM" id="MobiDB-lite"/>
    </source>
</evidence>
<feature type="compositionally biased region" description="Polar residues" evidence="1">
    <location>
        <begin position="19"/>
        <end position="28"/>
    </location>
</feature>
<protein>
    <submittedName>
        <fullName evidence="2">Uncharacterized protein</fullName>
    </submittedName>
</protein>